<feature type="region of interest" description="Disordered" evidence="6">
    <location>
        <begin position="434"/>
        <end position="469"/>
    </location>
</feature>
<sequence>MTVERGSLYQEGAESYVALPTEERMEHEVQPDTQVQGRRYSNGIANGIGNGYLAVQEPTQLPSPSPSPSPRSGSPSMAVTEDAPAEYSALLSAPHGHRYPESLEKASGGSLLGGEKEEVILASPLPISKTFDPEKLEDIPEEKVRKPRRLSTAKANGEVLKLSASEMEELMSQPESLPVTSPAKLPSLSPAPIFDRRSSETSPSEGHFERARKISAPESLTPTTEGLVDRRARAETTSNPMTRRPGASSRAISSPISSGYSQSFHSKPTSGQTSPKRKPVPLSSRPEPLDLSHVSSKNMGKSSGADLPSPIPQSIPLPPMSIPTYLQLELSSTRPSPLYIYRSAASEFPYESSKVKFERLLNFLLLPPQLERVLYFGTLACLDAWLYTFTILPLRFFKAAWILIQWWGQVLAKEARFIMGFIYHGTGRMWHRSRGRRESMDSIARSRSASRASRPSASTAPSYQSQSGRTLDIPVSHGTVQNGNIEHLKAEIERKTKPIWGRRHRRTKSQPSSLSSYHKADLLQGAVIICSCMILMKLDASRMYHSIRGQAAIKLYVIFNVLEVFDKLLAALGQDILECLFSNETLERDTEGRSKILRPMGMFILALIYNVVHAAALFYQVITLNVAVNSYSNALLTLLMSNQFVEIKGTVFKKIEKDNLFQLTCADIVERFQLWLMLMIIALRNIVEVGGLSMIGGGGPDGDMMNAAAPARSNSIMPNSFTILPSWSGEVLSPFLLVLGSEMLVDWIKHSYTAKFNNVKPAVYNRYLDVLAKDYYTNAFVNQNLVKRLGLPVIPLSCLFIRSAFQTYHMFLATHIPPPIPLSSTTSSSTSLSESSSPSTTAALEHFDTIIRRALGRSTFGFGPGTGLDGDGAGYWSWMPDTDSILAATTMLVFFLGLFLVLLALKLVLGMLLLKFARNRYKSMKKREHESQKAPEASGKEKEKENYNTEGRRLGSWGMTEMDEDKKRWIYDDDKEHLRVMREKEQKWREKSERMGMQEFGKISRYEMVKRIW</sequence>
<evidence type="ECO:0000256" key="3">
    <source>
        <dbReference type="ARBA" id="ARBA00022692"/>
    </source>
</evidence>
<protein>
    <submittedName>
        <fullName evidence="8">Related to membrane protein</fullName>
    </submittedName>
</protein>
<dbReference type="PANTHER" id="PTHR13317">
    <property type="entry name" value="TRANSMEMBRANE ANTERIOR POSTERIOR TRANSFORMATION PROTEIN 1 HOMOLOG"/>
    <property type="match status" value="1"/>
</dbReference>
<proteinExistence type="inferred from homology"/>
<dbReference type="Proteomes" id="UP000184330">
    <property type="component" value="Unassembled WGS sequence"/>
</dbReference>
<evidence type="ECO:0000313" key="8">
    <source>
        <dbReference type="EMBL" id="CZR52268.1"/>
    </source>
</evidence>
<organism evidence="8 9">
    <name type="scientific">Phialocephala subalpina</name>
    <dbReference type="NCBI Taxonomy" id="576137"/>
    <lineage>
        <taxon>Eukaryota</taxon>
        <taxon>Fungi</taxon>
        <taxon>Dikarya</taxon>
        <taxon>Ascomycota</taxon>
        <taxon>Pezizomycotina</taxon>
        <taxon>Leotiomycetes</taxon>
        <taxon>Helotiales</taxon>
        <taxon>Mollisiaceae</taxon>
        <taxon>Phialocephala</taxon>
        <taxon>Phialocephala fortinii species complex</taxon>
    </lineage>
</organism>
<feature type="region of interest" description="Disordered" evidence="6">
    <location>
        <begin position="56"/>
        <end position="83"/>
    </location>
</feature>
<dbReference type="AlphaFoldDB" id="A0A1L7WHM6"/>
<name>A0A1L7WHM6_9HELO</name>
<feature type="compositionally biased region" description="Low complexity" evidence="6">
    <location>
        <begin position="181"/>
        <end position="192"/>
    </location>
</feature>
<evidence type="ECO:0000256" key="6">
    <source>
        <dbReference type="SAM" id="MobiDB-lite"/>
    </source>
</evidence>
<keyword evidence="4 7" id="KW-1133">Transmembrane helix</keyword>
<accession>A0A1L7WHM6</accession>
<keyword evidence="3 7" id="KW-0812">Transmembrane</keyword>
<feature type="region of interest" description="Disordered" evidence="6">
    <location>
        <begin position="1"/>
        <end position="38"/>
    </location>
</feature>
<feature type="compositionally biased region" description="Low complexity" evidence="6">
    <location>
        <begin position="442"/>
        <end position="462"/>
    </location>
</feature>
<comment type="similarity">
    <text evidence="2">Belongs to the TAPT1 family.</text>
</comment>
<evidence type="ECO:0000256" key="1">
    <source>
        <dbReference type="ARBA" id="ARBA00004141"/>
    </source>
</evidence>
<feature type="compositionally biased region" description="Basic and acidic residues" evidence="6">
    <location>
        <begin position="21"/>
        <end position="30"/>
    </location>
</feature>
<dbReference type="PANTHER" id="PTHR13317:SF4">
    <property type="entry name" value="TRANSMEMBRANE ANTERIOR POSTERIOR TRANSFORMATION PROTEIN 1 HOMOLOG"/>
    <property type="match status" value="1"/>
</dbReference>
<dbReference type="Pfam" id="PF05346">
    <property type="entry name" value="DUF747"/>
    <property type="match status" value="1"/>
</dbReference>
<feature type="compositionally biased region" description="Basic and acidic residues" evidence="6">
    <location>
        <begin position="131"/>
        <end position="144"/>
    </location>
</feature>
<feature type="compositionally biased region" description="Low complexity" evidence="6">
    <location>
        <begin position="244"/>
        <end position="259"/>
    </location>
</feature>
<evidence type="ECO:0000256" key="7">
    <source>
        <dbReference type="SAM" id="Phobius"/>
    </source>
</evidence>
<dbReference type="OrthoDB" id="5376140at2759"/>
<feature type="region of interest" description="Disordered" evidence="6">
    <location>
        <begin position="130"/>
        <end position="150"/>
    </location>
</feature>
<keyword evidence="5 7" id="KW-0472">Membrane</keyword>
<feature type="region of interest" description="Disordered" evidence="6">
    <location>
        <begin position="166"/>
        <end position="310"/>
    </location>
</feature>
<keyword evidence="9" id="KW-1185">Reference proteome</keyword>
<evidence type="ECO:0000313" key="9">
    <source>
        <dbReference type="Proteomes" id="UP000184330"/>
    </source>
</evidence>
<reference evidence="8 9" key="1">
    <citation type="submission" date="2016-03" db="EMBL/GenBank/DDBJ databases">
        <authorList>
            <person name="Ploux O."/>
        </authorList>
    </citation>
    <scope>NUCLEOTIDE SEQUENCE [LARGE SCALE GENOMIC DNA]</scope>
    <source>
        <strain evidence="8 9">UAMH 11012</strain>
    </source>
</reference>
<dbReference type="InterPro" id="IPR008010">
    <property type="entry name" value="Tatp1"/>
</dbReference>
<evidence type="ECO:0000256" key="4">
    <source>
        <dbReference type="ARBA" id="ARBA00022989"/>
    </source>
</evidence>
<feature type="compositionally biased region" description="Basic and acidic residues" evidence="6">
    <location>
        <begin position="927"/>
        <end position="948"/>
    </location>
</feature>
<dbReference type="EMBL" id="FJOG01000002">
    <property type="protein sequence ID" value="CZR52268.1"/>
    <property type="molecule type" value="Genomic_DNA"/>
</dbReference>
<dbReference type="STRING" id="576137.A0A1L7WHM6"/>
<feature type="compositionally biased region" description="Polar residues" evidence="6">
    <location>
        <begin position="260"/>
        <end position="274"/>
    </location>
</feature>
<feature type="transmembrane region" description="Helical" evidence="7">
    <location>
        <begin position="891"/>
        <end position="917"/>
    </location>
</feature>
<comment type="subcellular location">
    <subcellularLocation>
        <location evidence="1">Membrane</location>
        <topology evidence="1">Multi-pass membrane protein</topology>
    </subcellularLocation>
</comment>
<evidence type="ECO:0000256" key="2">
    <source>
        <dbReference type="ARBA" id="ARBA00008803"/>
    </source>
</evidence>
<gene>
    <name evidence="8" type="ORF">PAC_02145</name>
</gene>
<evidence type="ECO:0000256" key="5">
    <source>
        <dbReference type="ARBA" id="ARBA00023136"/>
    </source>
</evidence>
<feature type="region of interest" description="Disordered" evidence="6">
    <location>
        <begin position="925"/>
        <end position="948"/>
    </location>
</feature>
<dbReference type="GO" id="GO:0005789">
    <property type="term" value="C:endoplasmic reticulum membrane"/>
    <property type="evidence" value="ECO:0007669"/>
    <property type="project" value="TreeGrafter"/>
</dbReference>